<dbReference type="PIRSF" id="PIRSF005091">
    <property type="entry name" value="Mmb_sulf_HI1246"/>
    <property type="match status" value="1"/>
</dbReference>
<organism evidence="8 9">
    <name type="scientific">Sphingobacterium suaedae</name>
    <dbReference type="NCBI Taxonomy" id="1686402"/>
    <lineage>
        <taxon>Bacteria</taxon>
        <taxon>Pseudomonadati</taxon>
        <taxon>Bacteroidota</taxon>
        <taxon>Sphingobacteriia</taxon>
        <taxon>Sphingobacteriales</taxon>
        <taxon>Sphingobacteriaceae</taxon>
        <taxon>Sphingobacterium</taxon>
    </lineage>
</organism>
<dbReference type="SUPFAM" id="SSF53649">
    <property type="entry name" value="Alkaline phosphatase-like"/>
    <property type="match status" value="1"/>
</dbReference>
<feature type="transmembrane region" description="Helical" evidence="6">
    <location>
        <begin position="171"/>
        <end position="192"/>
    </location>
</feature>
<proteinExistence type="predicted"/>
<dbReference type="EMBL" id="JBHULR010000001">
    <property type="protein sequence ID" value="MFD2546112.1"/>
    <property type="molecule type" value="Genomic_DNA"/>
</dbReference>
<reference evidence="9" key="1">
    <citation type="journal article" date="2019" name="Int. J. Syst. Evol. Microbiol.">
        <title>The Global Catalogue of Microorganisms (GCM) 10K type strain sequencing project: providing services to taxonomists for standard genome sequencing and annotation.</title>
        <authorList>
            <consortium name="The Broad Institute Genomics Platform"/>
            <consortium name="The Broad Institute Genome Sequencing Center for Infectious Disease"/>
            <person name="Wu L."/>
            <person name="Ma J."/>
        </authorList>
    </citation>
    <scope>NUCLEOTIDE SEQUENCE [LARGE SCALE GENOMIC DNA]</scope>
    <source>
        <strain evidence="9">KCTC 42662</strain>
    </source>
</reference>
<evidence type="ECO:0000256" key="4">
    <source>
        <dbReference type="ARBA" id="ARBA00022989"/>
    </source>
</evidence>
<evidence type="ECO:0000313" key="8">
    <source>
        <dbReference type="EMBL" id="MFD2546112.1"/>
    </source>
</evidence>
<dbReference type="RefSeq" id="WP_380899583.1">
    <property type="nucleotide sequence ID" value="NZ_JBHUEG010000002.1"/>
</dbReference>
<keyword evidence="4 6" id="KW-1133">Transmembrane helix</keyword>
<feature type="transmembrane region" description="Helical" evidence="6">
    <location>
        <begin position="60"/>
        <end position="79"/>
    </location>
</feature>
<protein>
    <submittedName>
        <fullName evidence="8">LTA synthase family protein</fullName>
        <ecNumber evidence="8">2.7.8.-</ecNumber>
    </submittedName>
</protein>
<dbReference type="CDD" id="cd16015">
    <property type="entry name" value="LTA_synthase"/>
    <property type="match status" value="1"/>
</dbReference>
<gene>
    <name evidence="8" type="ORF">ACFSR5_00490</name>
</gene>
<evidence type="ECO:0000256" key="1">
    <source>
        <dbReference type="ARBA" id="ARBA00004651"/>
    </source>
</evidence>
<comment type="subcellular location">
    <subcellularLocation>
        <location evidence="1">Cell membrane</location>
        <topology evidence="1">Multi-pass membrane protein</topology>
    </subcellularLocation>
</comment>
<evidence type="ECO:0000313" key="9">
    <source>
        <dbReference type="Proteomes" id="UP001597545"/>
    </source>
</evidence>
<feature type="transmembrane region" description="Helical" evidence="6">
    <location>
        <begin position="141"/>
        <end position="159"/>
    </location>
</feature>
<dbReference type="InterPro" id="IPR050448">
    <property type="entry name" value="OpgB/LTA_synthase_biosynth"/>
</dbReference>
<dbReference type="Proteomes" id="UP001597545">
    <property type="component" value="Unassembled WGS sequence"/>
</dbReference>
<keyword evidence="3 6" id="KW-0812">Transmembrane</keyword>
<evidence type="ECO:0000256" key="3">
    <source>
        <dbReference type="ARBA" id="ARBA00022692"/>
    </source>
</evidence>
<evidence type="ECO:0000256" key="5">
    <source>
        <dbReference type="ARBA" id="ARBA00023136"/>
    </source>
</evidence>
<keyword evidence="5 6" id="KW-0472">Membrane</keyword>
<accession>A0ABW5KB05</accession>
<evidence type="ECO:0000259" key="7">
    <source>
        <dbReference type="Pfam" id="PF00884"/>
    </source>
</evidence>
<dbReference type="InterPro" id="IPR000917">
    <property type="entry name" value="Sulfatase_N"/>
</dbReference>
<feature type="domain" description="Sulfatase N-terminal" evidence="7">
    <location>
        <begin position="269"/>
        <end position="542"/>
    </location>
</feature>
<dbReference type="EC" id="2.7.8.-" evidence="8"/>
<dbReference type="PANTHER" id="PTHR47371">
    <property type="entry name" value="LIPOTEICHOIC ACID SYNTHASE"/>
    <property type="match status" value="1"/>
</dbReference>
<evidence type="ECO:0000256" key="6">
    <source>
        <dbReference type="SAM" id="Phobius"/>
    </source>
</evidence>
<comment type="caution">
    <text evidence="8">The sequence shown here is derived from an EMBL/GenBank/DDBJ whole genome shotgun (WGS) entry which is preliminary data.</text>
</comment>
<dbReference type="GO" id="GO:0016740">
    <property type="term" value="F:transferase activity"/>
    <property type="evidence" value="ECO:0007669"/>
    <property type="project" value="UniProtKB-KW"/>
</dbReference>
<dbReference type="PANTHER" id="PTHR47371:SF3">
    <property type="entry name" value="PHOSPHOGLYCEROL TRANSFERASE I"/>
    <property type="match status" value="1"/>
</dbReference>
<keyword evidence="2" id="KW-1003">Cell membrane</keyword>
<dbReference type="Pfam" id="PF00884">
    <property type="entry name" value="Sulfatase"/>
    <property type="match status" value="1"/>
</dbReference>
<sequence length="623" mass="70674">MMKKPGWRANLSFFFALFSYWLWLSVLDRAIFTFSVWNKIGEPIDIFYAFLYGAKLDFSLAAYLCVLPFLFFTIQQFWIKRRVSPWLLRGYVMIPTFVFAATTAGNLPLYEAWGEKISKRAITLGLDTIGGVSNSIDIETLVQGGIVLIVFFTGAHYFYHLVVVRYAKYSLLSPALTAGITAIGIAILFSFIRGGYGRATINQSSVYFSEDNTANHAAVNTYWSFLKDLTKSTKKNPYRFMEDQEAQRAVARTIPPMSEHSIVLTTTRPNVILVLLEGLVAQVFEDLGGEKNVTPKMKQLMDEGISFRRAYAAADRSDKGMIAVMSGFPAQGPESIIKYIPKHEKLPAVGQIFDSLGYVTSFYHGGQSEFYNFKSFMFTHGIDRVVDNMDFPLGVQRNSWGVYDHVVANRMLIDFGHDEKPFFSVFYTLVNHEPFHLVPGYQFGNDTKANAYRSTAFYTDTMLFDFIEKAKKQPWFKETIVLVTSDHGHVYPTEIYGLDKPERYHIPLFIFGGALKKEYQGTKVDHVVSQLDVASTLAGFVDVSASRFPYSQNLFAKQRGHTAFYNSNGTFGAINNEAAASYDMLRRDAGYSTLSHAEWAKRDSLLHLAKGYYQCVFDKFLRF</sequence>
<keyword evidence="9" id="KW-1185">Reference proteome</keyword>
<dbReference type="InterPro" id="IPR012160">
    <property type="entry name" value="LtaS-like"/>
</dbReference>
<keyword evidence="8" id="KW-0808">Transferase</keyword>
<dbReference type="InterPro" id="IPR017850">
    <property type="entry name" value="Alkaline_phosphatase_core_sf"/>
</dbReference>
<feature type="transmembrane region" description="Helical" evidence="6">
    <location>
        <begin position="91"/>
        <end position="110"/>
    </location>
</feature>
<evidence type="ECO:0000256" key="2">
    <source>
        <dbReference type="ARBA" id="ARBA00022475"/>
    </source>
</evidence>
<name>A0ABW5KB05_9SPHI</name>
<dbReference type="Gene3D" id="3.40.720.10">
    <property type="entry name" value="Alkaline Phosphatase, subunit A"/>
    <property type="match status" value="1"/>
</dbReference>